<name>A0ABU9B2P1_9BACT</name>
<gene>
    <name evidence="3" type="ORF">WKV53_27590</name>
</gene>
<evidence type="ECO:0000259" key="2">
    <source>
        <dbReference type="SMART" id="SM00974"/>
    </source>
</evidence>
<protein>
    <submittedName>
        <fullName evidence="3">DUF4041 domain-containing protein</fullName>
    </submittedName>
</protein>
<dbReference type="EMBL" id="JBBUKT010000018">
    <property type="protein sequence ID" value="MEK7954311.1"/>
    <property type="molecule type" value="Genomic_DNA"/>
</dbReference>
<organism evidence="3 4">
    <name type="scientific">Luteolibacter soli</name>
    <dbReference type="NCBI Taxonomy" id="3135280"/>
    <lineage>
        <taxon>Bacteria</taxon>
        <taxon>Pseudomonadati</taxon>
        <taxon>Verrucomicrobiota</taxon>
        <taxon>Verrucomicrobiia</taxon>
        <taxon>Verrucomicrobiales</taxon>
        <taxon>Verrucomicrobiaceae</taxon>
        <taxon>Luteolibacter</taxon>
    </lineage>
</organism>
<sequence length="401" mass="44806">MSTTGACIAESPPIDRVAFLEAENAELRQRIEMISAGAGGAVATDDDAILQEVGIYRYHHPLEAAADHQGRLNALDAEIALAVKFGHAIEKSNLFTYDNSLAKGKKMSDDLGKLMLRAYNAEAESSVRSLRAGNVVTAKDRLERSREAIAKLGKMMEMRISEVFHGLRIREIELTADFLMKKQEEREAAKEERARLKEEMKVAAELAAERERLDKERNHILNALQTLQTQGSTDRALEEKLAMIDDAIASNDYRAANIRAGYVYIISNRGAFGADVVKIGLTRRLEPLTRVDELGDASVPFRFDVHCLFFSEDAVTLEAELHAHFASRRLNQANLRKEFFFATPAEVREVLRSKLGNLLEFNEHAEATDYHQSLHYWPEARRFQVNGGSATIPGTFNGTAD</sequence>
<keyword evidence="4" id="KW-1185">Reference proteome</keyword>
<evidence type="ECO:0000256" key="1">
    <source>
        <dbReference type="SAM" id="Coils"/>
    </source>
</evidence>
<evidence type="ECO:0000313" key="4">
    <source>
        <dbReference type="Proteomes" id="UP001371305"/>
    </source>
</evidence>
<accession>A0ABU9B2P1</accession>
<feature type="domain" description="Bacteriophage T5 Orf172 DNA-binding" evidence="2">
    <location>
        <begin position="271"/>
        <end position="354"/>
    </location>
</feature>
<dbReference type="SMART" id="SM00974">
    <property type="entry name" value="T5orf172"/>
    <property type="match status" value="1"/>
</dbReference>
<reference evidence="3 4" key="1">
    <citation type="submission" date="2024-04" db="EMBL/GenBank/DDBJ databases">
        <title>Luteolibacter sp. isolated from soil.</title>
        <authorList>
            <person name="An J."/>
        </authorList>
    </citation>
    <scope>NUCLEOTIDE SEQUENCE [LARGE SCALE GENOMIC DNA]</scope>
    <source>
        <strain evidence="3 4">Y139</strain>
    </source>
</reference>
<evidence type="ECO:0000313" key="3">
    <source>
        <dbReference type="EMBL" id="MEK7954311.1"/>
    </source>
</evidence>
<dbReference type="InterPro" id="IPR025280">
    <property type="entry name" value="SNIPE"/>
</dbReference>
<dbReference type="InterPro" id="IPR018306">
    <property type="entry name" value="Phage_T5_Orf172_DNA-bd"/>
</dbReference>
<dbReference type="Proteomes" id="UP001371305">
    <property type="component" value="Unassembled WGS sequence"/>
</dbReference>
<keyword evidence="1" id="KW-0175">Coiled coil</keyword>
<proteinExistence type="predicted"/>
<comment type="caution">
    <text evidence="3">The sequence shown here is derived from an EMBL/GenBank/DDBJ whole genome shotgun (WGS) entry which is preliminary data.</text>
</comment>
<feature type="coiled-coil region" evidence="1">
    <location>
        <begin position="179"/>
        <end position="230"/>
    </location>
</feature>
<dbReference type="Pfam" id="PF13250">
    <property type="entry name" value="SNIPE"/>
    <property type="match status" value="1"/>
</dbReference>
<dbReference type="Pfam" id="PF13455">
    <property type="entry name" value="MUG113"/>
    <property type="match status" value="1"/>
</dbReference>